<keyword evidence="1" id="KW-1133">Transmembrane helix</keyword>
<evidence type="ECO:0000313" key="4">
    <source>
        <dbReference type="Proteomes" id="UP000008631"/>
    </source>
</evidence>
<dbReference type="CDD" id="cd04179">
    <property type="entry name" value="DPM_DPG-synthase_like"/>
    <property type="match status" value="1"/>
</dbReference>
<dbReference type="Pfam" id="PF00535">
    <property type="entry name" value="Glycos_transf_2"/>
    <property type="match status" value="1"/>
</dbReference>
<dbReference type="InterPro" id="IPR050256">
    <property type="entry name" value="Glycosyltransferase_2"/>
</dbReference>
<name>E8R575_ISOPI</name>
<evidence type="ECO:0000313" key="3">
    <source>
        <dbReference type="EMBL" id="ADV63828.1"/>
    </source>
</evidence>
<feature type="domain" description="Glycosyltransferase 2-like" evidence="2">
    <location>
        <begin position="94"/>
        <end position="205"/>
    </location>
</feature>
<dbReference type="InterPro" id="IPR001173">
    <property type="entry name" value="Glyco_trans_2-like"/>
</dbReference>
<dbReference type="EMBL" id="CP002353">
    <property type="protein sequence ID" value="ADV63828.1"/>
    <property type="molecule type" value="Genomic_DNA"/>
</dbReference>
<dbReference type="PANTHER" id="PTHR48090:SF7">
    <property type="entry name" value="RFBJ PROTEIN"/>
    <property type="match status" value="1"/>
</dbReference>
<dbReference type="AlphaFoldDB" id="E8R575"/>
<evidence type="ECO:0000259" key="2">
    <source>
        <dbReference type="Pfam" id="PF00535"/>
    </source>
</evidence>
<dbReference type="HOGENOM" id="CLU_808397_0_0_0"/>
<dbReference type="KEGG" id="ipa:Isop_3266"/>
<dbReference type="PANTHER" id="PTHR48090">
    <property type="entry name" value="UNDECAPRENYL-PHOSPHATE 4-DEOXY-4-FORMAMIDO-L-ARABINOSE TRANSFERASE-RELATED"/>
    <property type="match status" value="1"/>
</dbReference>
<dbReference type="Gene3D" id="3.90.550.10">
    <property type="entry name" value="Spore Coat Polysaccharide Biosynthesis Protein SpsA, Chain A"/>
    <property type="match status" value="1"/>
</dbReference>
<evidence type="ECO:0000256" key="1">
    <source>
        <dbReference type="SAM" id="Phobius"/>
    </source>
</evidence>
<dbReference type="eggNOG" id="COG0463">
    <property type="taxonomic scope" value="Bacteria"/>
</dbReference>
<keyword evidence="1" id="KW-0812">Transmembrane</keyword>
<accession>E8R575</accession>
<keyword evidence="3" id="KW-0808">Transferase</keyword>
<dbReference type="SUPFAM" id="SSF53448">
    <property type="entry name" value="Nucleotide-diphospho-sugar transferases"/>
    <property type="match status" value="1"/>
</dbReference>
<dbReference type="InterPro" id="IPR029044">
    <property type="entry name" value="Nucleotide-diphossugar_trans"/>
</dbReference>
<dbReference type="STRING" id="575540.Isop_3266"/>
<dbReference type="GO" id="GO:0016740">
    <property type="term" value="F:transferase activity"/>
    <property type="evidence" value="ECO:0007669"/>
    <property type="project" value="UniProtKB-KW"/>
</dbReference>
<dbReference type="Proteomes" id="UP000008631">
    <property type="component" value="Chromosome"/>
</dbReference>
<sequence length="343" mass="36923">MTWRMESFHWGWRGKGRRPRASARGVAPDFTIGALTPVHQGVFLSVHPTLLSLVLSSVALRRGLCATMVSSDADASATAPLTGSVSRPLAEIVVGIPCYNEAPALPAVVAEWRAALPEARLIVFDNNSTDGTAEVAHALGVEVRFVAAQGKGHVVQAMFRDLLDHPILVMVDGDGTYPASEAVRLVEPIRAGRADMTVGARRPVDELGAMAPTRRVGNLLIRAAFRVLIGPGASDLLSGYRAFNQAFRRAIQPRSPGFAIETELAAEAVTGGWRVESVPVPYHPRAAGTVSKLNAVRDGLRILARMIQHTWKHRPHRLLFLGLMTLALVSAAIEVAALVRTVW</sequence>
<reference key="1">
    <citation type="submission" date="2010-11" db="EMBL/GenBank/DDBJ databases">
        <title>The complete sequence of chromosome of Isophaera pallida ATCC 43644.</title>
        <authorList>
            <consortium name="US DOE Joint Genome Institute (JGI-PGF)"/>
            <person name="Lucas S."/>
            <person name="Copeland A."/>
            <person name="Lapidus A."/>
            <person name="Bruce D."/>
            <person name="Goodwin L."/>
            <person name="Pitluck S."/>
            <person name="Kyrpides N."/>
            <person name="Mavromatis K."/>
            <person name="Pagani I."/>
            <person name="Ivanova N."/>
            <person name="Saunders E."/>
            <person name="Brettin T."/>
            <person name="Detter J.C."/>
            <person name="Han C."/>
            <person name="Tapia R."/>
            <person name="Land M."/>
            <person name="Hauser L."/>
            <person name="Markowitz V."/>
            <person name="Cheng J.-F."/>
            <person name="Hugenholtz P."/>
            <person name="Woyke T."/>
            <person name="Wu D."/>
            <person name="Eisen J.A."/>
        </authorList>
    </citation>
    <scope>NUCLEOTIDE SEQUENCE</scope>
    <source>
        <strain>ATCC 43644</strain>
    </source>
</reference>
<keyword evidence="4" id="KW-1185">Reference proteome</keyword>
<dbReference type="InParanoid" id="E8R575"/>
<proteinExistence type="predicted"/>
<feature type="transmembrane region" description="Helical" evidence="1">
    <location>
        <begin position="318"/>
        <end position="339"/>
    </location>
</feature>
<keyword evidence="1" id="KW-0472">Membrane</keyword>
<reference evidence="3 4" key="2">
    <citation type="journal article" date="2011" name="Stand. Genomic Sci.">
        <title>Complete genome sequence of Isosphaera pallida type strain (IS1B).</title>
        <authorList>
            <consortium name="US DOE Joint Genome Institute (JGI-PGF)"/>
            <person name="Goker M."/>
            <person name="Cleland D."/>
            <person name="Saunders E."/>
            <person name="Lapidus A."/>
            <person name="Nolan M."/>
            <person name="Lucas S."/>
            <person name="Hammon N."/>
            <person name="Deshpande S."/>
            <person name="Cheng J.F."/>
            <person name="Tapia R."/>
            <person name="Han C."/>
            <person name="Goodwin L."/>
            <person name="Pitluck S."/>
            <person name="Liolios K."/>
            <person name="Pagani I."/>
            <person name="Ivanova N."/>
            <person name="Mavromatis K."/>
            <person name="Pati A."/>
            <person name="Chen A."/>
            <person name="Palaniappan K."/>
            <person name="Land M."/>
            <person name="Hauser L."/>
            <person name="Chang Y.J."/>
            <person name="Jeffries C.D."/>
            <person name="Detter J.C."/>
            <person name="Beck B."/>
            <person name="Woyke T."/>
            <person name="Bristow J."/>
            <person name="Eisen J.A."/>
            <person name="Markowitz V."/>
            <person name="Hugenholtz P."/>
            <person name="Kyrpides N.C."/>
            <person name="Klenk H.P."/>
        </authorList>
    </citation>
    <scope>NUCLEOTIDE SEQUENCE [LARGE SCALE GENOMIC DNA]</scope>
    <source>
        <strain evidence="4">ATCC 43644 / DSM 9630 / IS1B</strain>
    </source>
</reference>
<organism evidence="3 4">
    <name type="scientific">Isosphaera pallida (strain ATCC 43644 / DSM 9630 / IS1B)</name>
    <dbReference type="NCBI Taxonomy" id="575540"/>
    <lineage>
        <taxon>Bacteria</taxon>
        <taxon>Pseudomonadati</taxon>
        <taxon>Planctomycetota</taxon>
        <taxon>Planctomycetia</taxon>
        <taxon>Isosphaerales</taxon>
        <taxon>Isosphaeraceae</taxon>
        <taxon>Isosphaera</taxon>
    </lineage>
</organism>
<protein>
    <submittedName>
        <fullName evidence="3">Glycosyl transferase family 2</fullName>
    </submittedName>
</protein>
<gene>
    <name evidence="3" type="ordered locus">Isop_3266</name>
</gene>